<keyword evidence="8" id="KW-1185">Reference proteome</keyword>
<evidence type="ECO:0000256" key="2">
    <source>
        <dbReference type="ARBA" id="ARBA00022525"/>
    </source>
</evidence>
<evidence type="ECO:0000313" key="7">
    <source>
        <dbReference type="EMBL" id="QJE97426.1"/>
    </source>
</evidence>
<dbReference type="KEGG" id="luo:HHL09_17080"/>
<name>A0A858RJH9_9BACT</name>
<feature type="region of interest" description="Disordered" evidence="5">
    <location>
        <begin position="210"/>
        <end position="235"/>
    </location>
</feature>
<accession>A0A858RJH9</accession>
<dbReference type="InterPro" id="IPR036624">
    <property type="entry name" value="Hcp1-lik_sf"/>
</dbReference>
<proteinExistence type="predicted"/>
<feature type="region of interest" description="Disordered" evidence="5">
    <location>
        <begin position="186"/>
        <end position="205"/>
    </location>
</feature>
<dbReference type="InterPro" id="IPR059100">
    <property type="entry name" value="TSP3_bac"/>
</dbReference>
<keyword evidence="2" id="KW-0964">Secreted</keyword>
<keyword evidence="3 6" id="KW-0732">Signal</keyword>
<dbReference type="Proteomes" id="UP000501812">
    <property type="component" value="Chromosome"/>
</dbReference>
<feature type="compositionally biased region" description="Basic and acidic residues" evidence="5">
    <location>
        <begin position="223"/>
        <end position="235"/>
    </location>
</feature>
<comment type="subcellular location">
    <subcellularLocation>
        <location evidence="1">Secreted</location>
    </subcellularLocation>
</comment>
<organism evidence="7 8">
    <name type="scientific">Luteolibacter luteus</name>
    <dbReference type="NCBI Taxonomy" id="2728835"/>
    <lineage>
        <taxon>Bacteria</taxon>
        <taxon>Pseudomonadati</taxon>
        <taxon>Verrucomicrobiota</taxon>
        <taxon>Verrucomicrobiia</taxon>
        <taxon>Verrucomicrobiales</taxon>
        <taxon>Verrucomicrobiaceae</taxon>
        <taxon>Luteolibacter</taxon>
    </lineage>
</organism>
<evidence type="ECO:0000256" key="1">
    <source>
        <dbReference type="ARBA" id="ARBA00004613"/>
    </source>
</evidence>
<reference evidence="7 8" key="1">
    <citation type="submission" date="2020-04" db="EMBL/GenBank/DDBJ databases">
        <title>Luteolibacter sp. G-1-1-1 isolated from soil.</title>
        <authorList>
            <person name="Dahal R.H."/>
        </authorList>
    </citation>
    <scope>NUCLEOTIDE SEQUENCE [LARGE SCALE GENOMIC DNA]</scope>
    <source>
        <strain evidence="7 8">G-1-1-1</strain>
    </source>
</reference>
<sequence>MTGRRSVMGVAVAWMLSFAPALAFDTFLQISSNGKPLPSDNTHGWVEVLGFSHGSDVDLGLGGLPGKMEPKKGILQIAQDRTIVSMMDALLRGQRRDLLIQVPQRQANRVTVFNEVQFKDCYFTKIGSSLNEGDDLSIFSIEFIYSQILWTVTIPNASGSEYLAVGTGYDIAEAIPIDRGTVTSPVPGAYAGASDDGDVDNDGIPDAWETANGLDPGNATDANQDRDGDGFSNRDEYLAGTNPSSGTSFFRAVVNGPGTSGGSDITLSWSSVAGKTYTILATQDLAQPFLPIGSVTASGTQSTFPTSLAAGRFFKLSVGE</sequence>
<dbReference type="EMBL" id="CP051774">
    <property type="protein sequence ID" value="QJE97426.1"/>
    <property type="molecule type" value="Genomic_DNA"/>
</dbReference>
<feature type="signal peptide" evidence="6">
    <location>
        <begin position="1"/>
        <end position="23"/>
    </location>
</feature>
<dbReference type="RefSeq" id="WP_169455826.1">
    <property type="nucleotide sequence ID" value="NZ_CP051774.1"/>
</dbReference>
<dbReference type="SUPFAM" id="SSF141452">
    <property type="entry name" value="Hcp1-like"/>
    <property type="match status" value="1"/>
</dbReference>
<keyword evidence="4" id="KW-0106">Calcium</keyword>
<dbReference type="AlphaFoldDB" id="A0A858RJH9"/>
<protein>
    <submittedName>
        <fullName evidence="7">Type VI secretion system tube protein Hcp</fullName>
    </submittedName>
</protein>
<evidence type="ECO:0000256" key="5">
    <source>
        <dbReference type="SAM" id="MobiDB-lite"/>
    </source>
</evidence>
<gene>
    <name evidence="7" type="ORF">HHL09_17080</name>
</gene>
<dbReference type="Pfam" id="PF18884">
    <property type="entry name" value="TSP3_bac"/>
    <property type="match status" value="2"/>
</dbReference>
<evidence type="ECO:0000313" key="8">
    <source>
        <dbReference type="Proteomes" id="UP000501812"/>
    </source>
</evidence>
<evidence type="ECO:0000256" key="6">
    <source>
        <dbReference type="SAM" id="SignalP"/>
    </source>
</evidence>
<evidence type="ECO:0000256" key="4">
    <source>
        <dbReference type="ARBA" id="ARBA00022837"/>
    </source>
</evidence>
<dbReference type="Gene3D" id="2.30.110.20">
    <property type="entry name" value="Hcp1-like"/>
    <property type="match status" value="1"/>
</dbReference>
<evidence type="ECO:0000256" key="3">
    <source>
        <dbReference type="ARBA" id="ARBA00022729"/>
    </source>
</evidence>
<feature type="chain" id="PRO_5032617030" evidence="6">
    <location>
        <begin position="24"/>
        <end position="320"/>
    </location>
</feature>